<accession>A0A445MWL2</accession>
<protein>
    <submittedName>
        <fullName evidence="2">Regulatory protein IclR</fullName>
    </submittedName>
</protein>
<name>A0A445MWL2_9BACT</name>
<reference evidence="2" key="1">
    <citation type="submission" date="2018-01" db="EMBL/GenBank/DDBJ databases">
        <authorList>
            <person name="Regsiter A."/>
            <person name="William W."/>
        </authorList>
    </citation>
    <scope>NUCLEOTIDE SEQUENCE</scope>
    <source>
        <strain evidence="2">TRIP AH-1</strain>
    </source>
</reference>
<dbReference type="InterPro" id="IPR036388">
    <property type="entry name" value="WH-like_DNA-bd_sf"/>
</dbReference>
<dbReference type="AlphaFoldDB" id="A0A445MWL2"/>
<organism evidence="2">
    <name type="scientific">uncultured Desulfobacterium sp</name>
    <dbReference type="NCBI Taxonomy" id="201089"/>
    <lineage>
        <taxon>Bacteria</taxon>
        <taxon>Pseudomonadati</taxon>
        <taxon>Thermodesulfobacteriota</taxon>
        <taxon>Desulfobacteria</taxon>
        <taxon>Desulfobacterales</taxon>
        <taxon>Desulfobacteriaceae</taxon>
        <taxon>Desulfobacterium</taxon>
        <taxon>environmental samples</taxon>
    </lineage>
</organism>
<dbReference type="Gene3D" id="1.10.10.10">
    <property type="entry name" value="Winged helix-like DNA-binding domain superfamily/Winged helix DNA-binding domain"/>
    <property type="match status" value="1"/>
</dbReference>
<evidence type="ECO:0000313" key="2">
    <source>
        <dbReference type="EMBL" id="SPD73789.1"/>
    </source>
</evidence>
<feature type="domain" description="HTH iclR-type" evidence="1">
    <location>
        <begin position="14"/>
        <end position="54"/>
    </location>
</feature>
<sequence length="105" mass="11763">MKSYRRTGATELSIDILEYLSNQKGPVSGKQISDAMGLPYGTVMSHLATLEYKNCVKSVGECFKLGMKLAMFWSRTKAWKENDKAESERDIRALETGITEYGGML</sequence>
<dbReference type="InterPro" id="IPR005471">
    <property type="entry name" value="Tscrpt_reg_IclR_N"/>
</dbReference>
<gene>
    <name evidence="2" type="ORF">PITCH_A1970008</name>
</gene>
<proteinExistence type="predicted"/>
<dbReference type="SUPFAM" id="SSF46785">
    <property type="entry name" value="Winged helix' DNA-binding domain"/>
    <property type="match status" value="1"/>
</dbReference>
<dbReference type="EMBL" id="OJIN01000109">
    <property type="protein sequence ID" value="SPD73789.1"/>
    <property type="molecule type" value="Genomic_DNA"/>
</dbReference>
<evidence type="ECO:0000259" key="1">
    <source>
        <dbReference type="Pfam" id="PF09339"/>
    </source>
</evidence>
<dbReference type="GO" id="GO:0003677">
    <property type="term" value="F:DNA binding"/>
    <property type="evidence" value="ECO:0007669"/>
    <property type="project" value="InterPro"/>
</dbReference>
<dbReference type="InterPro" id="IPR036390">
    <property type="entry name" value="WH_DNA-bd_sf"/>
</dbReference>
<dbReference type="Pfam" id="PF09339">
    <property type="entry name" value="HTH_IclR"/>
    <property type="match status" value="1"/>
</dbReference>
<dbReference type="GO" id="GO:0006355">
    <property type="term" value="P:regulation of DNA-templated transcription"/>
    <property type="evidence" value="ECO:0007669"/>
    <property type="project" value="InterPro"/>
</dbReference>